<dbReference type="InterPro" id="IPR007138">
    <property type="entry name" value="ABM_dom"/>
</dbReference>
<keyword evidence="2" id="KW-0560">Oxidoreductase</keyword>
<dbReference type="Proteomes" id="UP000289220">
    <property type="component" value="Unassembled WGS sequence"/>
</dbReference>
<dbReference type="RefSeq" id="WP_008259000.1">
    <property type="nucleotide sequence ID" value="NZ_CP048751.1"/>
</dbReference>
<dbReference type="KEGG" id="bmed:GYM46_13135"/>
<dbReference type="GO" id="GO:0004497">
    <property type="term" value="F:monooxygenase activity"/>
    <property type="evidence" value="ECO:0007669"/>
    <property type="project" value="UniProtKB-KW"/>
</dbReference>
<evidence type="ECO:0000313" key="3">
    <source>
        <dbReference type="EMBL" id="VDC49068.1"/>
    </source>
</evidence>
<dbReference type="Pfam" id="PF03992">
    <property type="entry name" value="ABM"/>
    <property type="match status" value="1"/>
</dbReference>
<evidence type="ECO:0000313" key="4">
    <source>
        <dbReference type="Proteomes" id="UP000289220"/>
    </source>
</evidence>
<reference evidence="2 5" key="2">
    <citation type="submission" date="2020-01" db="EMBL/GenBank/DDBJ databases">
        <authorList>
            <person name="Wang S."/>
        </authorList>
    </citation>
    <scope>NUCLEOTIDE SEQUENCE [LARGE SCALE GENOMIC DNA]</scope>
    <source>
        <strain evidence="2 5">D151-2-6</strain>
    </source>
</reference>
<organism evidence="3 4">
    <name type="scientific">Brevundimonas mediterranea</name>
    <dbReference type="NCBI Taxonomy" id="74329"/>
    <lineage>
        <taxon>Bacteria</taxon>
        <taxon>Pseudomonadati</taxon>
        <taxon>Pseudomonadota</taxon>
        <taxon>Alphaproteobacteria</taxon>
        <taxon>Caulobacterales</taxon>
        <taxon>Caulobacteraceae</taxon>
        <taxon>Brevundimonas</taxon>
    </lineage>
</organism>
<dbReference type="AlphaFoldDB" id="A0A6G7EKE6"/>
<dbReference type="EMBL" id="CP048751">
    <property type="protein sequence ID" value="QIH73809.1"/>
    <property type="molecule type" value="Genomic_DNA"/>
</dbReference>
<dbReference type="EMBL" id="UXHF01000141">
    <property type="protein sequence ID" value="VDC49068.1"/>
    <property type="molecule type" value="Genomic_DNA"/>
</dbReference>
<sequence length="96" mass="10832">MYGLITRLTAYPGRRDELALLLMDPAVRKHGCHSYIVAHDLVDADVLWVTEVWADQPTHLSWSEDLRQSGAWRPIYGLMAKMDDSIQTRPLGGIGL</sequence>
<keyword evidence="2" id="KW-0503">Monooxygenase</keyword>
<proteinExistence type="predicted"/>
<dbReference type="SUPFAM" id="SSF54909">
    <property type="entry name" value="Dimeric alpha+beta barrel"/>
    <property type="match status" value="1"/>
</dbReference>
<dbReference type="Proteomes" id="UP000501325">
    <property type="component" value="Chromosome"/>
</dbReference>
<name>A0A6G7EKE6_9CAUL</name>
<reference evidence="3 4" key="1">
    <citation type="submission" date="2018-11" db="EMBL/GenBank/DDBJ databases">
        <authorList>
            <person name="Peiro R."/>
            <person name="Begona"/>
            <person name="Cbmso G."/>
            <person name="Lopez M."/>
            <person name="Gonzalez S."/>
            <person name="Sacristan E."/>
            <person name="Castillo E."/>
        </authorList>
    </citation>
    <scope>NUCLEOTIDE SEQUENCE [LARGE SCALE GENOMIC DNA]</scope>
    <source>
        <strain evidence="3">Brev_genome</strain>
    </source>
</reference>
<protein>
    <submittedName>
        <fullName evidence="2">Antibiotic biosynthesis monooxygenase</fullName>
    </submittedName>
</protein>
<evidence type="ECO:0000259" key="1">
    <source>
        <dbReference type="Pfam" id="PF03992"/>
    </source>
</evidence>
<accession>A0A6G7EKE6</accession>
<gene>
    <name evidence="3" type="ORF">BREV_BREV_03447</name>
    <name evidence="2" type="ORF">GYM46_13135</name>
</gene>
<dbReference type="Gene3D" id="3.30.70.100">
    <property type="match status" value="1"/>
</dbReference>
<keyword evidence="4" id="KW-1185">Reference proteome</keyword>
<evidence type="ECO:0000313" key="5">
    <source>
        <dbReference type="Proteomes" id="UP000501325"/>
    </source>
</evidence>
<dbReference type="InterPro" id="IPR011008">
    <property type="entry name" value="Dimeric_a/b-barrel"/>
</dbReference>
<evidence type="ECO:0000313" key="2">
    <source>
        <dbReference type="EMBL" id="QIH73809.1"/>
    </source>
</evidence>
<feature type="domain" description="ABM" evidence="1">
    <location>
        <begin position="1"/>
        <end position="63"/>
    </location>
</feature>